<evidence type="ECO:0000313" key="1">
    <source>
        <dbReference type="Proteomes" id="UP000095286"/>
    </source>
</evidence>
<organism evidence="1 2">
    <name type="scientific">Rhabditophanes sp. KR3021</name>
    <dbReference type="NCBI Taxonomy" id="114890"/>
    <lineage>
        <taxon>Eukaryota</taxon>
        <taxon>Metazoa</taxon>
        <taxon>Ecdysozoa</taxon>
        <taxon>Nematoda</taxon>
        <taxon>Chromadorea</taxon>
        <taxon>Rhabditida</taxon>
        <taxon>Tylenchina</taxon>
        <taxon>Panagrolaimomorpha</taxon>
        <taxon>Strongyloidoidea</taxon>
        <taxon>Alloionematidae</taxon>
        <taxon>Rhabditophanes</taxon>
    </lineage>
</organism>
<name>A0AC35U698_9BILA</name>
<sequence length="178" mass="20613">MNAKTAADVPKYWLIKSEGDERIVNGVQLSYTIEELENDQTEVWDGVRNYQARNNIREMQKNDYAFFYKSSCKHPAVVGIAQIFEEAVPDVSAEDPSHPNFYDTSKRLDKSNPWFSVVVRFIKKFDSPAYLKDMKLNRGLKDMELVKNSRLSVCKVTRKEWDIIMSMTENGNECLDKA</sequence>
<accession>A0AC35U698</accession>
<dbReference type="Proteomes" id="UP000095286">
    <property type="component" value="Unplaced"/>
</dbReference>
<proteinExistence type="predicted"/>
<reference evidence="2" key="1">
    <citation type="submission" date="2016-11" db="UniProtKB">
        <authorList>
            <consortium name="WormBaseParasite"/>
        </authorList>
    </citation>
    <scope>IDENTIFICATION</scope>
    <source>
        <strain evidence="2">KR3021</strain>
    </source>
</reference>
<protein>
    <submittedName>
        <fullName evidence="2">Thymocyte nuclear protein 1</fullName>
    </submittedName>
</protein>
<evidence type="ECO:0000313" key="2">
    <source>
        <dbReference type="WBParaSite" id="RSKR_0000786500.1"/>
    </source>
</evidence>
<dbReference type="WBParaSite" id="RSKR_0000786500.1">
    <property type="protein sequence ID" value="RSKR_0000786500.1"/>
    <property type="gene ID" value="RSKR_0000786500"/>
</dbReference>